<evidence type="ECO:0000313" key="1">
    <source>
        <dbReference type="EMBL" id="EIE83025.1"/>
    </source>
</evidence>
<dbReference type="VEuPathDB" id="FungiDB:RO3G_07730"/>
<dbReference type="Proteomes" id="UP000009138">
    <property type="component" value="Unassembled WGS sequence"/>
</dbReference>
<keyword evidence="2" id="KW-1185">Reference proteome</keyword>
<dbReference type="EMBL" id="CH476736">
    <property type="protein sequence ID" value="EIE83025.1"/>
    <property type="molecule type" value="Genomic_DNA"/>
</dbReference>
<reference evidence="1 2" key="1">
    <citation type="journal article" date="2009" name="PLoS Genet.">
        <title>Genomic analysis of the basal lineage fungus Rhizopus oryzae reveals a whole-genome duplication.</title>
        <authorList>
            <person name="Ma L.-J."/>
            <person name="Ibrahim A.S."/>
            <person name="Skory C."/>
            <person name="Grabherr M.G."/>
            <person name="Burger G."/>
            <person name="Butler M."/>
            <person name="Elias M."/>
            <person name="Idnurm A."/>
            <person name="Lang B.F."/>
            <person name="Sone T."/>
            <person name="Abe A."/>
            <person name="Calvo S.E."/>
            <person name="Corrochano L.M."/>
            <person name="Engels R."/>
            <person name="Fu J."/>
            <person name="Hansberg W."/>
            <person name="Kim J.-M."/>
            <person name="Kodira C.D."/>
            <person name="Koehrsen M.J."/>
            <person name="Liu B."/>
            <person name="Miranda-Saavedra D."/>
            <person name="O'Leary S."/>
            <person name="Ortiz-Castellanos L."/>
            <person name="Poulter R."/>
            <person name="Rodriguez-Romero J."/>
            <person name="Ruiz-Herrera J."/>
            <person name="Shen Y.-Q."/>
            <person name="Zeng Q."/>
            <person name="Galagan J."/>
            <person name="Birren B.W."/>
            <person name="Cuomo C.A."/>
            <person name="Wickes B.L."/>
        </authorList>
    </citation>
    <scope>NUCLEOTIDE SEQUENCE [LARGE SCALE GENOMIC DNA]</scope>
    <source>
        <strain evidence="2">RA 99-880 / ATCC MYA-4621 / FGSC 9543 / NRRL 43880</strain>
    </source>
</reference>
<dbReference type="GeneID" id="93614701"/>
<dbReference type="InParanoid" id="I1C3J5"/>
<accession>I1C3J5</accession>
<proteinExistence type="predicted"/>
<name>I1C3J5_RHIO9</name>
<sequence>MAVARDFLRKQWITDDQFKSIVLKSTVTPSHIASTTDQPDSDMAEVLDTFIATSPASSKSLTGDGEPVDVDL</sequence>
<organism evidence="1 2">
    <name type="scientific">Rhizopus delemar (strain RA 99-880 / ATCC MYA-4621 / FGSC 9543 / NRRL 43880)</name>
    <name type="common">Mucormycosis agent</name>
    <name type="synonym">Rhizopus arrhizus var. delemar</name>
    <dbReference type="NCBI Taxonomy" id="246409"/>
    <lineage>
        <taxon>Eukaryota</taxon>
        <taxon>Fungi</taxon>
        <taxon>Fungi incertae sedis</taxon>
        <taxon>Mucoromycota</taxon>
        <taxon>Mucoromycotina</taxon>
        <taxon>Mucoromycetes</taxon>
        <taxon>Mucorales</taxon>
        <taxon>Mucorineae</taxon>
        <taxon>Rhizopodaceae</taxon>
        <taxon>Rhizopus</taxon>
    </lineage>
</organism>
<protein>
    <submittedName>
        <fullName evidence="1">Uncharacterized protein</fullName>
    </submittedName>
</protein>
<gene>
    <name evidence="1" type="ORF">RO3G_07730</name>
</gene>
<dbReference type="RefSeq" id="XP_067518421.1">
    <property type="nucleotide sequence ID" value="XM_067662320.1"/>
</dbReference>
<dbReference type="OrthoDB" id="2216286at2759"/>
<evidence type="ECO:0000313" key="2">
    <source>
        <dbReference type="Proteomes" id="UP000009138"/>
    </source>
</evidence>
<dbReference type="AlphaFoldDB" id="I1C3J5"/>